<dbReference type="GO" id="GO:0005886">
    <property type="term" value="C:plasma membrane"/>
    <property type="evidence" value="ECO:0007669"/>
    <property type="project" value="UniProtKB-SubCell"/>
</dbReference>
<keyword evidence="8" id="KW-1185">Reference proteome</keyword>
<evidence type="ECO:0000313" key="8">
    <source>
        <dbReference type="Proteomes" id="UP000466864"/>
    </source>
</evidence>
<organism evidence="7 8">
    <name type="scientific">Bilifractor porci</name>
    <dbReference type="NCBI Taxonomy" id="2606636"/>
    <lineage>
        <taxon>Bacteria</taxon>
        <taxon>Bacillati</taxon>
        <taxon>Bacillota</taxon>
        <taxon>Clostridia</taxon>
        <taxon>Lachnospirales</taxon>
        <taxon>Lachnospiraceae</taxon>
        <taxon>Bilifractor</taxon>
    </lineage>
</organism>
<dbReference type="PANTHER" id="PTHR43370">
    <property type="entry name" value="SUGAR ABC TRANSPORTER INTEGRAL MEMBRANE PROTEIN-RELATED"/>
    <property type="match status" value="1"/>
</dbReference>
<evidence type="ECO:0000256" key="6">
    <source>
        <dbReference type="SAM" id="Phobius"/>
    </source>
</evidence>
<comment type="caution">
    <text evidence="7">The sequence shown here is derived from an EMBL/GenBank/DDBJ whole genome shotgun (WGS) entry which is preliminary data.</text>
</comment>
<dbReference type="Proteomes" id="UP000466864">
    <property type="component" value="Unassembled WGS sequence"/>
</dbReference>
<evidence type="ECO:0000256" key="2">
    <source>
        <dbReference type="ARBA" id="ARBA00022475"/>
    </source>
</evidence>
<dbReference type="CDD" id="cd06580">
    <property type="entry name" value="TM_PBP1_transp_TpRbsC_like"/>
    <property type="match status" value="1"/>
</dbReference>
<dbReference type="PANTHER" id="PTHR43370:SF2">
    <property type="entry name" value="ABC TRANSPORTER PERMEASE PROTEIN"/>
    <property type="match status" value="1"/>
</dbReference>
<keyword evidence="4 6" id="KW-1133">Transmembrane helix</keyword>
<sequence>MSSTLLISILSMAVLYAVSVLYGAVGEIFAEKAGVMNLGLEGIMLMGAVSGYLVAVNQKNLGLAMLTVVLVGAVLGLVFAFLTVTLQADQTVAGMAMLTFSTGMSGFIGKSVSGVNANLAFEAIAIPGLSRIPVLGPVLFQQNILVYLMYFIIPLSVFYINHTRPGMILRALGENPAALDSAGYNVFALRYAYVIFGSVMTAVGGAFVSLAYTNFWSDGMTSGKGWIAFALVVFSSWNPLTAVFGGLLFGAISAIGVDIQTLFPAIPSQIFATLPYIATIIALVFTTGNFRNRRSAAPAALTIPYDREKR</sequence>
<comment type="subcellular location">
    <subcellularLocation>
        <location evidence="1">Cell membrane</location>
        <topology evidence="1">Multi-pass membrane protein</topology>
    </subcellularLocation>
</comment>
<feature type="transmembrane region" description="Helical" evidence="6">
    <location>
        <begin position="37"/>
        <end position="55"/>
    </location>
</feature>
<reference evidence="7 8" key="1">
    <citation type="submission" date="2019-08" db="EMBL/GenBank/DDBJ databases">
        <title>In-depth cultivation of the pig gut microbiome towards novel bacterial diversity and tailored functional studies.</title>
        <authorList>
            <person name="Wylensek D."/>
            <person name="Hitch T.C.A."/>
            <person name="Clavel T."/>
        </authorList>
    </citation>
    <scope>NUCLEOTIDE SEQUENCE [LARGE SCALE GENOMIC DNA]</scope>
    <source>
        <strain evidence="7 8">Oil+RF-744-WCA-WT-13</strain>
    </source>
</reference>
<keyword evidence="2" id="KW-1003">Cell membrane</keyword>
<dbReference type="AlphaFoldDB" id="A0A7X2TM46"/>
<evidence type="ECO:0000256" key="5">
    <source>
        <dbReference type="ARBA" id="ARBA00023136"/>
    </source>
</evidence>
<feature type="transmembrane region" description="Helical" evidence="6">
    <location>
        <begin position="91"/>
        <end position="109"/>
    </location>
</feature>
<feature type="transmembrane region" description="Helical" evidence="6">
    <location>
        <begin position="191"/>
        <end position="213"/>
    </location>
</feature>
<dbReference type="InterPro" id="IPR001851">
    <property type="entry name" value="ABC_transp_permease"/>
</dbReference>
<dbReference type="EMBL" id="VUMV01000001">
    <property type="protein sequence ID" value="MST80782.1"/>
    <property type="molecule type" value="Genomic_DNA"/>
</dbReference>
<keyword evidence="5 6" id="KW-0472">Membrane</keyword>
<feature type="transmembrane region" description="Helical" evidence="6">
    <location>
        <begin position="225"/>
        <end position="256"/>
    </location>
</feature>
<evidence type="ECO:0000313" key="7">
    <source>
        <dbReference type="EMBL" id="MST80782.1"/>
    </source>
</evidence>
<feature type="transmembrane region" description="Helical" evidence="6">
    <location>
        <begin position="61"/>
        <end position="84"/>
    </location>
</feature>
<evidence type="ECO:0000256" key="1">
    <source>
        <dbReference type="ARBA" id="ARBA00004651"/>
    </source>
</evidence>
<name>A0A7X2TM46_9FIRM</name>
<evidence type="ECO:0000256" key="3">
    <source>
        <dbReference type="ARBA" id="ARBA00022692"/>
    </source>
</evidence>
<protein>
    <submittedName>
        <fullName evidence="7">ABC transporter permease</fullName>
    </submittedName>
</protein>
<feature type="transmembrane region" description="Helical" evidence="6">
    <location>
        <begin position="262"/>
        <end position="285"/>
    </location>
</feature>
<proteinExistence type="predicted"/>
<feature type="transmembrane region" description="Helical" evidence="6">
    <location>
        <begin position="6"/>
        <end position="25"/>
    </location>
</feature>
<feature type="transmembrane region" description="Helical" evidence="6">
    <location>
        <begin position="144"/>
        <end position="162"/>
    </location>
</feature>
<dbReference type="Pfam" id="PF02653">
    <property type="entry name" value="BPD_transp_2"/>
    <property type="match status" value="1"/>
</dbReference>
<evidence type="ECO:0000256" key="4">
    <source>
        <dbReference type="ARBA" id="ARBA00022989"/>
    </source>
</evidence>
<dbReference type="RefSeq" id="WP_154456602.1">
    <property type="nucleotide sequence ID" value="NZ_VUMV01000001.1"/>
</dbReference>
<dbReference type="GO" id="GO:0022857">
    <property type="term" value="F:transmembrane transporter activity"/>
    <property type="evidence" value="ECO:0007669"/>
    <property type="project" value="InterPro"/>
</dbReference>
<gene>
    <name evidence="7" type="ORF">FYJ60_00325</name>
</gene>
<keyword evidence="3 6" id="KW-0812">Transmembrane</keyword>
<accession>A0A7X2TM46</accession>